<keyword evidence="1" id="KW-0472">Membrane</keyword>
<evidence type="ECO:0000313" key="2">
    <source>
        <dbReference type="EMBL" id="PCR88688.1"/>
    </source>
</evidence>
<reference evidence="2 3" key="1">
    <citation type="submission" date="2017-09" db="EMBL/GenBank/DDBJ databases">
        <title>Genome sequences of Natrinema ejinorence JCM 13890T.</title>
        <authorList>
            <person name="Roh S.W."/>
            <person name="Kim Y.B."/>
            <person name="Kim J.Y."/>
        </authorList>
    </citation>
    <scope>NUCLEOTIDE SEQUENCE [LARGE SCALE GENOMIC DNA]</scope>
    <source>
        <strain evidence="2 3">JCM 13890</strain>
    </source>
</reference>
<dbReference type="AlphaFoldDB" id="A0A2A5QPA8"/>
<name>A0A2A5QPA8_9EURY</name>
<comment type="caution">
    <text evidence="2">The sequence shown here is derived from an EMBL/GenBank/DDBJ whole genome shotgun (WGS) entry which is preliminary data.</text>
</comment>
<gene>
    <name evidence="2" type="ORF">CP557_21915</name>
</gene>
<feature type="transmembrane region" description="Helical" evidence="1">
    <location>
        <begin position="20"/>
        <end position="44"/>
    </location>
</feature>
<proteinExistence type="predicted"/>
<evidence type="ECO:0000313" key="3">
    <source>
        <dbReference type="Proteomes" id="UP000219689"/>
    </source>
</evidence>
<keyword evidence="1" id="KW-1133">Transmembrane helix</keyword>
<organism evidence="2 3">
    <name type="scientific">Natrinema ejinorense</name>
    <dbReference type="NCBI Taxonomy" id="373386"/>
    <lineage>
        <taxon>Archaea</taxon>
        <taxon>Methanobacteriati</taxon>
        <taxon>Methanobacteriota</taxon>
        <taxon>Stenosarchaea group</taxon>
        <taxon>Halobacteria</taxon>
        <taxon>Halobacteriales</taxon>
        <taxon>Natrialbaceae</taxon>
        <taxon>Natrinema</taxon>
    </lineage>
</organism>
<keyword evidence="3" id="KW-1185">Reference proteome</keyword>
<evidence type="ECO:0000256" key="1">
    <source>
        <dbReference type="SAM" id="Phobius"/>
    </source>
</evidence>
<sequence length="93" mass="10173">MIIMVTLSRLGLQAIALAWAWTGGLLIGAVFLMLASLFAILDLVSRAIGGDRVSPGVTVWVREWLSWEYNQNKFALTGGRKSDFDPTPPVPDL</sequence>
<protein>
    <submittedName>
        <fullName evidence="2">Uncharacterized protein</fullName>
    </submittedName>
</protein>
<dbReference type="Proteomes" id="UP000219689">
    <property type="component" value="Unassembled WGS sequence"/>
</dbReference>
<accession>A0A2A5QPA8</accession>
<dbReference type="EMBL" id="NXNI01000003">
    <property type="protein sequence ID" value="PCR88688.1"/>
    <property type="molecule type" value="Genomic_DNA"/>
</dbReference>
<keyword evidence="1" id="KW-0812">Transmembrane</keyword>